<dbReference type="PANTHER" id="PTHR37038:SF13">
    <property type="entry name" value="HTH CRO_C1-TYPE DOMAIN-CONTAINING PROTEIN"/>
    <property type="match status" value="1"/>
</dbReference>
<evidence type="ECO:0000259" key="1">
    <source>
        <dbReference type="PROSITE" id="PS50943"/>
    </source>
</evidence>
<dbReference type="NCBIfam" id="TIGR01716">
    <property type="entry name" value="RGG_Cterm"/>
    <property type="match status" value="1"/>
</dbReference>
<dbReference type="Gene3D" id="1.25.40.10">
    <property type="entry name" value="Tetratricopeptide repeat domain"/>
    <property type="match status" value="1"/>
</dbReference>
<dbReference type="Pfam" id="PF01381">
    <property type="entry name" value="HTH_3"/>
    <property type="match status" value="1"/>
</dbReference>
<dbReference type="InterPro" id="IPR001387">
    <property type="entry name" value="Cro/C1-type_HTH"/>
</dbReference>
<dbReference type="EMBL" id="MW124301">
    <property type="protein sequence ID" value="QPL19437.1"/>
    <property type="molecule type" value="Genomic_DNA"/>
</dbReference>
<dbReference type="CDD" id="cd00093">
    <property type="entry name" value="HTH_XRE"/>
    <property type="match status" value="1"/>
</dbReference>
<feature type="domain" description="HTH cro/C1-type" evidence="1">
    <location>
        <begin position="8"/>
        <end position="61"/>
    </location>
</feature>
<dbReference type="InterPro" id="IPR010982">
    <property type="entry name" value="Lambda_DNA-bd_dom_sf"/>
</dbReference>
<dbReference type="SMART" id="SM00530">
    <property type="entry name" value="HTH_XRE"/>
    <property type="match status" value="1"/>
</dbReference>
<dbReference type="SUPFAM" id="SSF48452">
    <property type="entry name" value="TPR-like"/>
    <property type="match status" value="1"/>
</dbReference>
<dbReference type="InterPro" id="IPR053163">
    <property type="entry name" value="HTH-type_regulator_Rgg"/>
</dbReference>
<keyword evidence="2" id="KW-0614">Plasmid</keyword>
<dbReference type="PROSITE" id="PS50943">
    <property type="entry name" value="HTH_CROC1"/>
    <property type="match status" value="1"/>
</dbReference>
<reference evidence="2" key="2">
    <citation type="submission" date="2020-10" db="EMBL/GenBank/DDBJ databases">
        <authorList>
            <person name="Chmielowska C.A."/>
            <person name="Korsak D."/>
            <person name="Bartosik D."/>
        </authorList>
    </citation>
    <scope>NUCLEOTIDE SEQUENCE</scope>
    <source>
        <strain evidence="2">Sr12</strain>
        <plasmid evidence="2">pLIS4</plasmid>
    </source>
</reference>
<proteinExistence type="predicted"/>
<dbReference type="AlphaFoldDB" id="A0A7T0MAX5"/>
<accession>A0A7T0MAX5</accession>
<gene>
    <name evidence="2" type="ORF">pLIS400511</name>
</gene>
<evidence type="ECO:0000313" key="2">
    <source>
        <dbReference type="EMBL" id="QPL19437.1"/>
    </source>
</evidence>
<reference evidence="2" key="1">
    <citation type="journal article" date="2020" name="Int. J. Mol. Sci.">
        <title>Genetic Carriers and Genomic Distribution of cadA6-A Novel Variant of a Cadmium Resistance Determinant Identified in Listeria spp.</title>
        <authorList>
            <person name="Chmielowska C."/>
            <person name="Korsak D."/>
            <person name="Szmulkowska B."/>
            <person name="Krop A."/>
            <person name="Lipka K."/>
            <person name="Krupinska M."/>
            <person name="Bartosik D."/>
        </authorList>
    </citation>
    <scope>NUCLEOTIDE SEQUENCE</scope>
    <source>
        <strain evidence="2">Sr12</strain>
    </source>
</reference>
<protein>
    <submittedName>
        <fullName evidence="2">Transcriptional regulator</fullName>
    </submittedName>
</protein>
<dbReference type="InterPro" id="IPR011990">
    <property type="entry name" value="TPR-like_helical_dom_sf"/>
</dbReference>
<dbReference type="GO" id="GO:0003677">
    <property type="term" value="F:DNA binding"/>
    <property type="evidence" value="ECO:0007669"/>
    <property type="project" value="InterPro"/>
</dbReference>
<name>A0A7T0MAX5_LISSE</name>
<geneLocation type="plasmid" evidence="2">
    <name>pLIS4</name>
</geneLocation>
<dbReference type="SUPFAM" id="SSF47413">
    <property type="entry name" value="lambda repressor-like DNA-binding domains"/>
    <property type="match status" value="1"/>
</dbReference>
<dbReference type="RefSeq" id="WP_194358236.1">
    <property type="nucleotide sequence ID" value="NZ_JACTHL010000007.1"/>
</dbReference>
<sequence length="289" mass="34013">MKTTGMTIKEIRVSKNIKQEAIYSNLISRNLLWQIENDKINTSYDVFKEILNRLNVSFDEFLYIQNNFKSTPLQELQNRYNNIYTSIEIEILIDLKNDIDAYIEHHQNYPLLKDLEKCLMAIIEIEQNDDFAKASSLVKPIWDRISKQNDWYWEDIQIMSHIFFMFEEETALNICKELFAKLNNYRDFQNADRLEISTLLNISTMLLSQNKLSDSLIYLNKCITLAEEKKYFIQWAYGLGTKAIIQSKQTNSNKGLELLHQALNILKTINQTLLAETLQADYNKYCSPS</sequence>
<dbReference type="InterPro" id="IPR010057">
    <property type="entry name" value="Transcription_activator_Rgg_C"/>
</dbReference>
<dbReference type="PANTHER" id="PTHR37038">
    <property type="entry name" value="TRANSCRIPTIONAL REGULATOR-RELATED"/>
    <property type="match status" value="1"/>
</dbReference>
<dbReference type="Pfam" id="PF21259">
    <property type="entry name" value="Rgg_C"/>
    <property type="match status" value="1"/>
</dbReference>
<organism evidence="2">
    <name type="scientific">Listeria seeligeri</name>
    <dbReference type="NCBI Taxonomy" id="1640"/>
    <lineage>
        <taxon>Bacteria</taxon>
        <taxon>Bacillati</taxon>
        <taxon>Bacillota</taxon>
        <taxon>Bacilli</taxon>
        <taxon>Bacillales</taxon>
        <taxon>Listeriaceae</taxon>
        <taxon>Listeria</taxon>
    </lineage>
</organism>